<protein>
    <submittedName>
        <fullName evidence="2">Midcut-by-XrtH protein</fullName>
    </submittedName>
</protein>
<gene>
    <name evidence="2" type="ORF">FVW59_17675</name>
</gene>
<organism evidence="2 3">
    <name type="scientific">Parahaliea aestuarii</name>
    <dbReference type="NCBI Taxonomy" id="1852021"/>
    <lineage>
        <taxon>Bacteria</taxon>
        <taxon>Pseudomonadati</taxon>
        <taxon>Pseudomonadota</taxon>
        <taxon>Gammaproteobacteria</taxon>
        <taxon>Cellvibrionales</taxon>
        <taxon>Halieaceae</taxon>
        <taxon>Parahaliea</taxon>
    </lineage>
</organism>
<dbReference type="NCBIfam" id="NF033207">
    <property type="entry name" value="midcut_by_XrtH"/>
    <property type="match status" value="1"/>
</dbReference>
<name>A0A5C8ZLL4_9GAMM</name>
<proteinExistence type="predicted"/>
<dbReference type="OrthoDB" id="9984886at2"/>
<evidence type="ECO:0000313" key="2">
    <source>
        <dbReference type="EMBL" id="TXS89348.1"/>
    </source>
</evidence>
<dbReference type="AlphaFoldDB" id="A0A5C8ZLL4"/>
<accession>A0A5C8ZLL4</accession>
<evidence type="ECO:0000256" key="1">
    <source>
        <dbReference type="SAM" id="Phobius"/>
    </source>
</evidence>
<keyword evidence="1" id="KW-0812">Transmembrane</keyword>
<keyword evidence="1" id="KW-1133">Transmembrane helix</keyword>
<keyword evidence="3" id="KW-1185">Reference proteome</keyword>
<dbReference type="EMBL" id="VRYZ01000009">
    <property type="protein sequence ID" value="TXS89348.1"/>
    <property type="molecule type" value="Genomic_DNA"/>
</dbReference>
<reference evidence="2 3" key="1">
    <citation type="submission" date="2019-08" db="EMBL/GenBank/DDBJ databases">
        <title>Parahaliea maris sp. nov., isolated from the surface seawater.</title>
        <authorList>
            <person name="Liu Y."/>
        </authorList>
    </citation>
    <scope>NUCLEOTIDE SEQUENCE [LARGE SCALE GENOMIC DNA]</scope>
    <source>
        <strain evidence="2 3">S2-26</strain>
    </source>
</reference>
<dbReference type="RefSeq" id="WP_148065710.1">
    <property type="nucleotide sequence ID" value="NZ_VRYZ01000009.1"/>
</dbReference>
<dbReference type="Proteomes" id="UP000321933">
    <property type="component" value="Unassembled WGS sequence"/>
</dbReference>
<feature type="transmembrane region" description="Helical" evidence="1">
    <location>
        <begin position="39"/>
        <end position="58"/>
    </location>
</feature>
<evidence type="ECO:0000313" key="3">
    <source>
        <dbReference type="Proteomes" id="UP000321933"/>
    </source>
</evidence>
<sequence length="180" mass="18374">MNNLNRIRLVLLAGLLAPGFAWSQIVYAPVAASPASPAVAVPTMTTAALLLMIVLLLVAAKRMGFDRRGALGKIVGVLAVCAVASGTVSVKMVSDAYAGGGGGTNFGSFDAAGGGSVPLNNNVLNVFENKTGVDQRIESITLGSCPNPDKGLIDGVSRCEVDDVISTDENGLCYTDCRSG</sequence>
<comment type="caution">
    <text evidence="2">The sequence shown here is derived from an EMBL/GenBank/DDBJ whole genome shotgun (WGS) entry which is preliminary data.</text>
</comment>
<keyword evidence="1" id="KW-0472">Membrane</keyword>